<dbReference type="GO" id="GO:0043565">
    <property type="term" value="F:sequence-specific DNA binding"/>
    <property type="evidence" value="ECO:0007669"/>
    <property type="project" value="InterPro"/>
</dbReference>
<keyword evidence="1" id="KW-0805">Transcription regulation</keyword>
<gene>
    <name evidence="5" type="ORF">GM668_04840</name>
</gene>
<dbReference type="InterPro" id="IPR050204">
    <property type="entry name" value="AraC_XylS_family_regulators"/>
</dbReference>
<reference evidence="5 6" key="1">
    <citation type="submission" date="2019-11" db="EMBL/GenBank/DDBJ databases">
        <title>Type strains purchased from KCTC, JCM and DSMZ.</title>
        <authorList>
            <person name="Lu H."/>
        </authorList>
    </citation>
    <scope>NUCLEOTIDE SEQUENCE [LARGE SCALE GENOMIC DNA]</scope>
    <source>
        <strain evidence="5 6">KCTC 42409</strain>
    </source>
</reference>
<dbReference type="SMART" id="SM00342">
    <property type="entry name" value="HTH_ARAC"/>
    <property type="match status" value="1"/>
</dbReference>
<comment type="caution">
    <text evidence="5">The sequence shown here is derived from an EMBL/GenBank/DDBJ whole genome shotgun (WGS) entry which is preliminary data.</text>
</comment>
<dbReference type="InterPro" id="IPR009057">
    <property type="entry name" value="Homeodomain-like_sf"/>
</dbReference>
<dbReference type="RefSeq" id="WP_155437825.1">
    <property type="nucleotide sequence ID" value="NZ_WNLA01000002.1"/>
</dbReference>
<dbReference type="PROSITE" id="PS01124">
    <property type="entry name" value="HTH_ARAC_FAMILY_2"/>
    <property type="match status" value="1"/>
</dbReference>
<dbReference type="PANTHER" id="PTHR46796">
    <property type="entry name" value="HTH-TYPE TRANSCRIPTIONAL ACTIVATOR RHAS-RELATED"/>
    <property type="match status" value="1"/>
</dbReference>
<dbReference type="AlphaFoldDB" id="A0A6L6PW25"/>
<dbReference type="Proteomes" id="UP000484015">
    <property type="component" value="Unassembled WGS sequence"/>
</dbReference>
<keyword evidence="3" id="KW-0804">Transcription</keyword>
<evidence type="ECO:0000313" key="5">
    <source>
        <dbReference type="EMBL" id="MTW01411.1"/>
    </source>
</evidence>
<proteinExistence type="predicted"/>
<keyword evidence="2" id="KW-0238">DNA-binding</keyword>
<feature type="domain" description="HTH araC/xylS-type" evidence="4">
    <location>
        <begin position="178"/>
        <end position="255"/>
    </location>
</feature>
<sequence length="269" mass="29780">MADTHVILAPAALHGCVRAFIARDKTHAPQQPALNHFPATQFCTITWFLHGQAHLGDSGASPLLDRVVVSGPLSLPLVTWNPAPVHAFMVILYPDAFRQMTGIDLTAMTGQLKAAREVLDAEWMAFAGAVLAAGSDGERLQLAGGFLRKQWQPATPAVQGASWLRSLSARLDSVQRAIGERQFERKVKQLTGQSMQTLRRNSRLESALLQARAAVNNGSLDWSQLAMDAGYSDQPHFCREVRRLSGVAPGELLRRSQDDDGYWLYRWWR</sequence>
<dbReference type="SUPFAM" id="SSF46689">
    <property type="entry name" value="Homeodomain-like"/>
    <property type="match status" value="1"/>
</dbReference>
<organism evidence="5 6">
    <name type="scientific">Pseudoduganella ginsengisoli</name>
    <dbReference type="NCBI Taxonomy" id="1462440"/>
    <lineage>
        <taxon>Bacteria</taxon>
        <taxon>Pseudomonadati</taxon>
        <taxon>Pseudomonadota</taxon>
        <taxon>Betaproteobacteria</taxon>
        <taxon>Burkholderiales</taxon>
        <taxon>Oxalobacteraceae</taxon>
        <taxon>Telluria group</taxon>
        <taxon>Pseudoduganella</taxon>
    </lineage>
</organism>
<evidence type="ECO:0000256" key="2">
    <source>
        <dbReference type="ARBA" id="ARBA00023125"/>
    </source>
</evidence>
<dbReference type="Pfam" id="PF12833">
    <property type="entry name" value="HTH_18"/>
    <property type="match status" value="1"/>
</dbReference>
<dbReference type="EMBL" id="WNLA01000002">
    <property type="protein sequence ID" value="MTW01411.1"/>
    <property type="molecule type" value="Genomic_DNA"/>
</dbReference>
<dbReference type="InterPro" id="IPR018060">
    <property type="entry name" value="HTH_AraC"/>
</dbReference>
<protein>
    <submittedName>
        <fullName evidence="5">Helix-turn-helix domain-containing protein</fullName>
    </submittedName>
</protein>
<keyword evidence="6" id="KW-1185">Reference proteome</keyword>
<dbReference type="OrthoDB" id="2559672at2"/>
<evidence type="ECO:0000259" key="4">
    <source>
        <dbReference type="PROSITE" id="PS01124"/>
    </source>
</evidence>
<evidence type="ECO:0000256" key="3">
    <source>
        <dbReference type="ARBA" id="ARBA00023163"/>
    </source>
</evidence>
<evidence type="ECO:0000313" key="6">
    <source>
        <dbReference type="Proteomes" id="UP000484015"/>
    </source>
</evidence>
<evidence type="ECO:0000256" key="1">
    <source>
        <dbReference type="ARBA" id="ARBA00023015"/>
    </source>
</evidence>
<name>A0A6L6PW25_9BURK</name>
<accession>A0A6L6PW25</accession>
<dbReference type="Gene3D" id="1.10.10.60">
    <property type="entry name" value="Homeodomain-like"/>
    <property type="match status" value="1"/>
</dbReference>
<dbReference type="GO" id="GO:0003700">
    <property type="term" value="F:DNA-binding transcription factor activity"/>
    <property type="evidence" value="ECO:0007669"/>
    <property type="project" value="InterPro"/>
</dbReference>